<evidence type="ECO:0000313" key="2">
    <source>
        <dbReference type="Proteomes" id="UP000319865"/>
    </source>
</evidence>
<dbReference type="AlphaFoldDB" id="A0A543PAS2"/>
<reference evidence="1 2" key="1">
    <citation type="submission" date="2019-06" db="EMBL/GenBank/DDBJ databases">
        <title>Sequencing the genomes of 1000 actinobacteria strains.</title>
        <authorList>
            <person name="Klenk H.-P."/>
        </authorList>
    </citation>
    <scope>NUCLEOTIDE SEQUENCE [LARGE SCALE GENOMIC DNA]</scope>
    <source>
        <strain evidence="1 2">DSM 46837</strain>
    </source>
</reference>
<organism evidence="1 2">
    <name type="scientific">Blastococcus colisei</name>
    <dbReference type="NCBI Taxonomy" id="1564162"/>
    <lineage>
        <taxon>Bacteria</taxon>
        <taxon>Bacillati</taxon>
        <taxon>Actinomycetota</taxon>
        <taxon>Actinomycetes</taxon>
        <taxon>Geodermatophilales</taxon>
        <taxon>Geodermatophilaceae</taxon>
        <taxon>Blastococcus</taxon>
    </lineage>
</organism>
<protein>
    <submittedName>
        <fullName evidence="1">Uncharacterized protein</fullName>
    </submittedName>
</protein>
<dbReference type="EMBL" id="VFQE01000001">
    <property type="protein sequence ID" value="TQN41166.1"/>
    <property type="molecule type" value="Genomic_DNA"/>
</dbReference>
<proteinExistence type="predicted"/>
<evidence type="ECO:0000313" key="1">
    <source>
        <dbReference type="EMBL" id="TQN41166.1"/>
    </source>
</evidence>
<sequence length="200" mass="21800">MRPARRSLPVLLASLGVLLLPGCVQLGTLSTELVACKEGDDGMPSNGVVLMAQSVPSASWVPCLEGMPLGWHFSDMDVDRGSARFWLDSDRDGTHAIEVRLTESCDTEGATEIPSDRPEMRRLERVTQVSPQYVGRRYYLFEGGCITVLFTLFGENRGEPLAVATQGLGAVPRDELRALVHEKSGGRLYLDPPATRDGGR</sequence>
<comment type="caution">
    <text evidence="1">The sequence shown here is derived from an EMBL/GenBank/DDBJ whole genome shotgun (WGS) entry which is preliminary data.</text>
</comment>
<name>A0A543PAS2_9ACTN</name>
<keyword evidence="2" id="KW-1185">Reference proteome</keyword>
<accession>A0A543PAS2</accession>
<dbReference type="Proteomes" id="UP000319865">
    <property type="component" value="Unassembled WGS sequence"/>
</dbReference>
<dbReference type="RefSeq" id="WP_246063222.1">
    <property type="nucleotide sequence ID" value="NZ_VFQE01000001.1"/>
</dbReference>
<gene>
    <name evidence="1" type="ORF">FHU33_0526</name>
</gene>